<name>A0A7K1GHM5_9FLAO</name>
<dbReference type="RefSeq" id="WP_155034388.1">
    <property type="nucleotide sequence ID" value="NZ_JBHTIG010000060.1"/>
</dbReference>
<dbReference type="EMBL" id="WMJY01000001">
    <property type="protein sequence ID" value="MTH28398.1"/>
    <property type="molecule type" value="Genomic_DNA"/>
</dbReference>
<gene>
    <name evidence="1" type="ORF">GJV77_00460</name>
</gene>
<sequence>MSNKIVYRREKGSQLTSSEVDGNFKYLDEKINKLSDSDYFIHDAGYFKSGNNIVVNAGSEWKINGDVLSNPVNYEFMISPTISNKRLDVIVATDLGEFKVIQGVEGDYYSKPILDNSLPYLFIYVDAEGINNLGSDALGDYVSKLSYSWREVNMDRLLSVSDSNRNIDVIGGNSFVEGVKNGLFGFEVDKLADGCEVSIRNNRSDYITIIHNSNAGIPIFLYTLENYYLRPLEVIVLKYISSNNCFVVSGALDIRLSADNVDDIIGYDSNNMFIDSAKGFLLTADDLNTTLTPTIQRYWKDITYKAVAWQWFRTSGTTQEDQDSDAIWSIDKKQRILNLTAEDFTNNIYERSITFTCQAIVEGEIITQTLKFN</sequence>
<keyword evidence="2" id="KW-1185">Reference proteome</keyword>
<protein>
    <submittedName>
        <fullName evidence="1">Uncharacterized protein</fullName>
    </submittedName>
</protein>
<dbReference type="AlphaFoldDB" id="A0A7K1GHM5"/>
<proteinExistence type="predicted"/>
<reference evidence="1 2" key="1">
    <citation type="journal article" date="2006" name="Int. J. Syst. Evol. Microbiol.">
        <title>Myroides pelagicus sp. nov., isolated from seawater in Thailand.</title>
        <authorList>
            <person name="Yoon J."/>
            <person name="Maneerat S."/>
            <person name="Kawai F."/>
            <person name="Yokota A."/>
        </authorList>
    </citation>
    <scope>NUCLEOTIDE SEQUENCE [LARGE SCALE GENOMIC DNA]</scope>
    <source>
        <strain evidence="1 2">SM1T</strain>
    </source>
</reference>
<comment type="caution">
    <text evidence="1">The sequence shown here is derived from an EMBL/GenBank/DDBJ whole genome shotgun (WGS) entry which is preliminary data.</text>
</comment>
<organism evidence="1 2">
    <name type="scientific">Myroides pelagicus</name>
    <dbReference type="NCBI Taxonomy" id="270914"/>
    <lineage>
        <taxon>Bacteria</taxon>
        <taxon>Pseudomonadati</taxon>
        <taxon>Bacteroidota</taxon>
        <taxon>Flavobacteriia</taxon>
        <taxon>Flavobacteriales</taxon>
        <taxon>Flavobacteriaceae</taxon>
        <taxon>Myroides</taxon>
    </lineage>
</organism>
<dbReference type="OrthoDB" id="9774675at2"/>
<dbReference type="Proteomes" id="UP000488936">
    <property type="component" value="Unassembled WGS sequence"/>
</dbReference>
<accession>A0A7K1GHM5</accession>
<evidence type="ECO:0000313" key="1">
    <source>
        <dbReference type="EMBL" id="MTH28398.1"/>
    </source>
</evidence>
<evidence type="ECO:0000313" key="2">
    <source>
        <dbReference type="Proteomes" id="UP000488936"/>
    </source>
</evidence>